<evidence type="ECO:0000256" key="7">
    <source>
        <dbReference type="PIRNR" id="PIRNR001123"/>
    </source>
</evidence>
<dbReference type="GO" id="GO:0046872">
    <property type="term" value="F:metal ion binding"/>
    <property type="evidence" value="ECO:0007669"/>
    <property type="project" value="UniProtKB-UniRule"/>
</dbReference>
<dbReference type="Pfam" id="PF01546">
    <property type="entry name" value="Peptidase_M20"/>
    <property type="match status" value="1"/>
</dbReference>
<evidence type="ECO:0000313" key="11">
    <source>
        <dbReference type="Proteomes" id="UP000246635"/>
    </source>
</evidence>
<comment type="similarity">
    <text evidence="7">Belongs to the peptidase M42 family.</text>
</comment>
<dbReference type="Gene3D" id="3.40.630.10">
    <property type="entry name" value="Zn peptidases"/>
    <property type="match status" value="1"/>
</dbReference>
<keyword evidence="6" id="KW-0482">Metalloprotease</keyword>
<feature type="binding site" evidence="8">
    <location>
        <position position="347"/>
    </location>
    <ligand>
        <name>Zn(2+)</name>
        <dbReference type="ChEBI" id="CHEBI:29105"/>
        <label>2</label>
    </ligand>
</feature>
<dbReference type="OrthoDB" id="9776600at2"/>
<keyword evidence="3 8" id="KW-0479">Metal-binding</keyword>
<dbReference type="InterPro" id="IPR011650">
    <property type="entry name" value="Peptidase_M20_dimer"/>
</dbReference>
<sequence length="376" mass="39837">MIERERIIQEFMELVQVDSETRNEGQISIVLKEKFSALGLSLEEDDAAAKTGHGANNLFATLAASGDSNAPVILFTSHMDTVTPGNGIKPRLDDDGYIRSDGTTILGADDKAGLAAMFEAIRVLKEQQIPHGEIQFVITVGEESGLLGARAMDGSKLRAKLGFALDSNGEIGDIAVAAPTQAKVTIKLHGKSAHAGVNPEDGISAIQVASKAVARMPLGRIDEETTANIGRFEGGGATNIVCDYVKLDAEARSIVQHKLDKQVAAMREAVESAAADFGARAEFESDIIYPAFMYGDGDEVVELAKAAIQSLGLTPRTFHSGGGSDANIFNGLGVPTVNLAVGYEHIHTTKEQIKADDLAKVAELVVEIIRQSNARA</sequence>
<evidence type="ECO:0000256" key="1">
    <source>
        <dbReference type="ARBA" id="ARBA00001947"/>
    </source>
</evidence>
<organism evidence="10 11">
    <name type="scientific">Paenibacillus cellulosilyticus</name>
    <dbReference type="NCBI Taxonomy" id="375489"/>
    <lineage>
        <taxon>Bacteria</taxon>
        <taxon>Bacillati</taxon>
        <taxon>Bacillota</taxon>
        <taxon>Bacilli</taxon>
        <taxon>Bacillales</taxon>
        <taxon>Paenibacillaceae</taxon>
        <taxon>Paenibacillus</taxon>
    </lineage>
</organism>
<evidence type="ECO:0000256" key="5">
    <source>
        <dbReference type="ARBA" id="ARBA00022833"/>
    </source>
</evidence>
<feature type="domain" description="Peptidase M20 dimerisation" evidence="9">
    <location>
        <begin position="182"/>
        <end position="275"/>
    </location>
</feature>
<comment type="caution">
    <text evidence="10">The sequence shown here is derived from an EMBL/GenBank/DDBJ whole genome shotgun (WGS) entry which is preliminary data.</text>
</comment>
<keyword evidence="2" id="KW-0645">Protease</keyword>
<protein>
    <submittedName>
        <fullName evidence="10">Tripeptide aminopeptidase</fullName>
    </submittedName>
</protein>
<dbReference type="Proteomes" id="UP000246635">
    <property type="component" value="Unassembled WGS sequence"/>
</dbReference>
<gene>
    <name evidence="10" type="ORF">DFQ01_104192</name>
</gene>
<keyword evidence="10" id="KW-0031">Aminopeptidase</keyword>
<keyword evidence="4" id="KW-0378">Hydrolase</keyword>
<dbReference type="PANTHER" id="PTHR42994">
    <property type="entry name" value="PEPTIDASE T"/>
    <property type="match status" value="1"/>
</dbReference>
<dbReference type="PIRSF" id="PIRSF001123">
    <property type="entry name" value="PepA_GA"/>
    <property type="match status" value="1"/>
</dbReference>
<evidence type="ECO:0000313" key="10">
    <source>
        <dbReference type="EMBL" id="PWW05631.1"/>
    </source>
</evidence>
<accession>A0A2V2YW92</accession>
<comment type="cofactor">
    <cofactor evidence="1">
        <name>Zn(2+)</name>
        <dbReference type="ChEBI" id="CHEBI:29105"/>
    </cofactor>
</comment>
<dbReference type="NCBIfam" id="TIGR01883">
    <property type="entry name" value="PepT-like"/>
    <property type="match status" value="1"/>
</dbReference>
<dbReference type="AlphaFoldDB" id="A0A2V2YW92"/>
<dbReference type="PROSITE" id="PS00758">
    <property type="entry name" value="ARGE_DAPE_CPG2_1"/>
    <property type="match status" value="1"/>
</dbReference>
<dbReference type="InterPro" id="IPR010162">
    <property type="entry name" value="PepT-like"/>
</dbReference>
<evidence type="ECO:0000256" key="3">
    <source>
        <dbReference type="ARBA" id="ARBA00022723"/>
    </source>
</evidence>
<dbReference type="GO" id="GO:0008237">
    <property type="term" value="F:metallopeptidase activity"/>
    <property type="evidence" value="ECO:0007669"/>
    <property type="project" value="UniProtKB-KW"/>
</dbReference>
<evidence type="ECO:0000256" key="4">
    <source>
        <dbReference type="ARBA" id="ARBA00022801"/>
    </source>
</evidence>
<dbReference type="EMBL" id="QGTQ01000004">
    <property type="protein sequence ID" value="PWW05631.1"/>
    <property type="molecule type" value="Genomic_DNA"/>
</dbReference>
<dbReference type="RefSeq" id="WP_110043466.1">
    <property type="nucleotide sequence ID" value="NZ_CP054612.1"/>
</dbReference>
<dbReference type="InterPro" id="IPR008007">
    <property type="entry name" value="Peptidase_M42"/>
</dbReference>
<dbReference type="Gene3D" id="3.30.70.360">
    <property type="match status" value="1"/>
</dbReference>
<dbReference type="SUPFAM" id="SSF53187">
    <property type="entry name" value="Zn-dependent exopeptidases"/>
    <property type="match status" value="1"/>
</dbReference>
<proteinExistence type="inferred from homology"/>
<dbReference type="InterPro" id="IPR036264">
    <property type="entry name" value="Bact_exopeptidase_dim_dom"/>
</dbReference>
<dbReference type="Pfam" id="PF07687">
    <property type="entry name" value="M20_dimer"/>
    <property type="match status" value="1"/>
</dbReference>
<name>A0A2V2YW92_9BACL</name>
<dbReference type="GO" id="GO:0004177">
    <property type="term" value="F:aminopeptidase activity"/>
    <property type="evidence" value="ECO:0007669"/>
    <property type="project" value="UniProtKB-UniRule"/>
</dbReference>
<dbReference type="PANTHER" id="PTHR42994:SF2">
    <property type="entry name" value="PEPTIDASE"/>
    <property type="match status" value="1"/>
</dbReference>
<evidence type="ECO:0000256" key="6">
    <source>
        <dbReference type="ARBA" id="ARBA00023049"/>
    </source>
</evidence>
<keyword evidence="5" id="KW-0862">Zinc</keyword>
<dbReference type="SUPFAM" id="SSF55031">
    <property type="entry name" value="Bacterial exopeptidase dimerisation domain"/>
    <property type="match status" value="1"/>
</dbReference>
<comment type="cofactor">
    <cofactor evidence="8">
        <name>a divalent metal cation</name>
        <dbReference type="ChEBI" id="CHEBI:60240"/>
    </cofactor>
    <text evidence="8">Binds 2 divalent metal cations per subunit.</text>
</comment>
<keyword evidence="11" id="KW-1185">Reference proteome</keyword>
<dbReference type="GO" id="GO:0006508">
    <property type="term" value="P:proteolysis"/>
    <property type="evidence" value="ECO:0007669"/>
    <property type="project" value="UniProtKB-KW"/>
</dbReference>
<dbReference type="InterPro" id="IPR001261">
    <property type="entry name" value="ArgE/DapE_CS"/>
</dbReference>
<reference evidence="10 11" key="1">
    <citation type="submission" date="2018-05" db="EMBL/GenBank/DDBJ databases">
        <title>Genomic Encyclopedia of Type Strains, Phase III (KMG-III): the genomes of soil and plant-associated and newly described type strains.</title>
        <authorList>
            <person name="Whitman W."/>
        </authorList>
    </citation>
    <scope>NUCLEOTIDE SEQUENCE [LARGE SCALE GENOMIC DNA]</scope>
    <source>
        <strain evidence="10 11">CECT 5696</strain>
    </source>
</reference>
<dbReference type="InterPro" id="IPR002933">
    <property type="entry name" value="Peptidase_M20"/>
</dbReference>
<evidence type="ECO:0000259" key="9">
    <source>
        <dbReference type="Pfam" id="PF07687"/>
    </source>
</evidence>
<dbReference type="PROSITE" id="PS00759">
    <property type="entry name" value="ARGE_DAPE_CPG2_2"/>
    <property type="match status" value="1"/>
</dbReference>
<evidence type="ECO:0000256" key="8">
    <source>
        <dbReference type="PIRSR" id="PIRSR001123-2"/>
    </source>
</evidence>
<evidence type="ECO:0000256" key="2">
    <source>
        <dbReference type="ARBA" id="ARBA00022670"/>
    </source>
</evidence>